<evidence type="ECO:0000313" key="4">
    <source>
        <dbReference type="Proteomes" id="UP000054248"/>
    </source>
</evidence>
<evidence type="ECO:0000256" key="1">
    <source>
        <dbReference type="SAM" id="Coils"/>
    </source>
</evidence>
<reference evidence="3 4" key="1">
    <citation type="submission" date="2014-04" db="EMBL/GenBank/DDBJ databases">
        <authorList>
            <consortium name="DOE Joint Genome Institute"/>
            <person name="Kuo A."/>
            <person name="Girlanda M."/>
            <person name="Perotto S."/>
            <person name="Kohler A."/>
            <person name="Nagy L.G."/>
            <person name="Floudas D."/>
            <person name="Copeland A."/>
            <person name="Barry K.W."/>
            <person name="Cichocki N."/>
            <person name="Veneault-Fourrey C."/>
            <person name="LaButti K."/>
            <person name="Lindquist E.A."/>
            <person name="Lipzen A."/>
            <person name="Lundell T."/>
            <person name="Morin E."/>
            <person name="Murat C."/>
            <person name="Sun H."/>
            <person name="Tunlid A."/>
            <person name="Henrissat B."/>
            <person name="Grigoriev I.V."/>
            <person name="Hibbett D.S."/>
            <person name="Martin F."/>
            <person name="Nordberg H.P."/>
            <person name="Cantor M.N."/>
            <person name="Hua S.X."/>
        </authorList>
    </citation>
    <scope>NUCLEOTIDE SEQUENCE [LARGE SCALE GENOMIC DNA]</scope>
    <source>
        <strain evidence="3 4">MUT 4182</strain>
    </source>
</reference>
<feature type="coiled-coil region" evidence="1">
    <location>
        <begin position="102"/>
        <end position="150"/>
    </location>
</feature>
<feature type="region of interest" description="Disordered" evidence="2">
    <location>
        <begin position="36"/>
        <end position="68"/>
    </location>
</feature>
<proteinExistence type="predicted"/>
<organism evidence="3 4">
    <name type="scientific">Tulasnella calospora MUT 4182</name>
    <dbReference type="NCBI Taxonomy" id="1051891"/>
    <lineage>
        <taxon>Eukaryota</taxon>
        <taxon>Fungi</taxon>
        <taxon>Dikarya</taxon>
        <taxon>Basidiomycota</taxon>
        <taxon>Agaricomycotina</taxon>
        <taxon>Agaricomycetes</taxon>
        <taxon>Cantharellales</taxon>
        <taxon>Tulasnellaceae</taxon>
        <taxon>Tulasnella</taxon>
    </lineage>
</organism>
<dbReference type="EMBL" id="KN823257">
    <property type="protein sequence ID" value="KIO18830.1"/>
    <property type="molecule type" value="Genomic_DNA"/>
</dbReference>
<gene>
    <name evidence="3" type="ORF">M407DRAFT_154805</name>
</gene>
<protein>
    <submittedName>
        <fullName evidence="3">Uncharacterized protein</fullName>
    </submittedName>
</protein>
<feature type="coiled-coil region" evidence="1">
    <location>
        <begin position="210"/>
        <end position="237"/>
    </location>
</feature>
<name>A0A0C3PV96_9AGAM</name>
<evidence type="ECO:0000256" key="2">
    <source>
        <dbReference type="SAM" id="MobiDB-lite"/>
    </source>
</evidence>
<dbReference type="OrthoDB" id="3213321at2759"/>
<dbReference type="Proteomes" id="UP000054248">
    <property type="component" value="Unassembled WGS sequence"/>
</dbReference>
<dbReference type="AlphaFoldDB" id="A0A0C3PV96"/>
<accession>A0A0C3PV96</accession>
<keyword evidence="1" id="KW-0175">Coiled coil</keyword>
<sequence>MDFDEKTQASETYGWLSSDSLTQQFSQDEEIILSMNPKSGVLPYRTPEPLLPTESSQRKTPSNDEDEDEAIKLLRLQSSVFKRYRKTEVELQDERRIRARERDQATRRILELEEQLAIKSSENTDLEARFNDASEAVASLQNEVAAKDAEITARDAEVRSLKDMVEVKSEELAKAVATNTEQQQRASSTEISNIEQQLQLQWEAKTAEKEKEWLQERTEMETKLRSLEEELWQAKEVQRAYPEILEALMKMETIYIKHTSQGGPLLP</sequence>
<evidence type="ECO:0000313" key="3">
    <source>
        <dbReference type="EMBL" id="KIO18830.1"/>
    </source>
</evidence>
<keyword evidence="4" id="KW-1185">Reference proteome</keyword>
<reference evidence="4" key="2">
    <citation type="submission" date="2015-01" db="EMBL/GenBank/DDBJ databases">
        <title>Evolutionary Origins and Diversification of the Mycorrhizal Mutualists.</title>
        <authorList>
            <consortium name="DOE Joint Genome Institute"/>
            <consortium name="Mycorrhizal Genomics Consortium"/>
            <person name="Kohler A."/>
            <person name="Kuo A."/>
            <person name="Nagy L.G."/>
            <person name="Floudas D."/>
            <person name="Copeland A."/>
            <person name="Barry K.W."/>
            <person name="Cichocki N."/>
            <person name="Veneault-Fourrey C."/>
            <person name="LaButti K."/>
            <person name="Lindquist E.A."/>
            <person name="Lipzen A."/>
            <person name="Lundell T."/>
            <person name="Morin E."/>
            <person name="Murat C."/>
            <person name="Riley R."/>
            <person name="Ohm R."/>
            <person name="Sun H."/>
            <person name="Tunlid A."/>
            <person name="Henrissat B."/>
            <person name="Grigoriev I.V."/>
            <person name="Hibbett D.S."/>
            <person name="Martin F."/>
        </authorList>
    </citation>
    <scope>NUCLEOTIDE SEQUENCE [LARGE SCALE GENOMIC DNA]</scope>
    <source>
        <strain evidence="4">MUT 4182</strain>
    </source>
</reference>
<dbReference type="HOGENOM" id="CLU_1042786_0_0_1"/>